<dbReference type="Gene3D" id="3.30.505.10">
    <property type="entry name" value="SH2 domain"/>
    <property type="match status" value="1"/>
</dbReference>
<feature type="region of interest" description="Disordered" evidence="3">
    <location>
        <begin position="880"/>
        <end position="925"/>
    </location>
</feature>
<keyword evidence="1 2" id="KW-0727">SH2 domain</keyword>
<accession>A0A7M5XBP4</accession>
<dbReference type="PANTHER" id="PTHR10155">
    <property type="entry name" value="PHOSPHATIDYLINOSITOL 3-KINASE REGULATORY SUBUNIT"/>
    <property type="match status" value="1"/>
</dbReference>
<evidence type="ECO:0008006" key="8">
    <source>
        <dbReference type="Google" id="ProtNLM"/>
    </source>
</evidence>
<evidence type="ECO:0000256" key="2">
    <source>
        <dbReference type="PROSITE-ProRule" id="PRU00191"/>
    </source>
</evidence>
<dbReference type="CDD" id="cd00173">
    <property type="entry name" value="SH2"/>
    <property type="match status" value="1"/>
</dbReference>
<dbReference type="InterPro" id="IPR036860">
    <property type="entry name" value="SH2_dom_sf"/>
</dbReference>
<dbReference type="SUPFAM" id="SSF55550">
    <property type="entry name" value="SH2 domain"/>
    <property type="match status" value="1"/>
</dbReference>
<dbReference type="OrthoDB" id="5979828at2759"/>
<name>A0A7M5XBP4_9CNID</name>
<dbReference type="Pfam" id="PF00169">
    <property type="entry name" value="PH"/>
    <property type="match status" value="1"/>
</dbReference>
<dbReference type="GO" id="GO:0046935">
    <property type="term" value="F:1-phosphatidylinositol-3-kinase regulator activity"/>
    <property type="evidence" value="ECO:0007669"/>
    <property type="project" value="TreeGrafter"/>
</dbReference>
<feature type="compositionally biased region" description="Low complexity" evidence="3">
    <location>
        <begin position="885"/>
        <end position="900"/>
    </location>
</feature>
<feature type="region of interest" description="Disordered" evidence="3">
    <location>
        <begin position="788"/>
        <end position="821"/>
    </location>
</feature>
<feature type="compositionally biased region" description="Polar residues" evidence="3">
    <location>
        <begin position="236"/>
        <end position="259"/>
    </location>
</feature>
<feature type="compositionally biased region" description="Polar residues" evidence="3">
    <location>
        <begin position="605"/>
        <end position="628"/>
    </location>
</feature>
<protein>
    <recommendedName>
        <fullName evidence="8">PH domain-containing protein</fullName>
    </recommendedName>
</protein>
<dbReference type="Gene3D" id="2.30.29.30">
    <property type="entry name" value="Pleckstrin-homology domain (PH domain)/Phosphotyrosine-binding domain (PTB)"/>
    <property type="match status" value="1"/>
</dbReference>
<dbReference type="SMART" id="SM00233">
    <property type="entry name" value="PH"/>
    <property type="match status" value="1"/>
</dbReference>
<evidence type="ECO:0000256" key="1">
    <source>
        <dbReference type="ARBA" id="ARBA00022999"/>
    </source>
</evidence>
<dbReference type="PROSITE" id="PS50003">
    <property type="entry name" value="PH_DOMAIN"/>
    <property type="match status" value="1"/>
</dbReference>
<feature type="domain" description="PH" evidence="5">
    <location>
        <begin position="62"/>
        <end position="180"/>
    </location>
</feature>
<dbReference type="InterPro" id="IPR000980">
    <property type="entry name" value="SH2"/>
</dbReference>
<dbReference type="SMART" id="SM00252">
    <property type="entry name" value="SH2"/>
    <property type="match status" value="1"/>
</dbReference>
<feature type="region of interest" description="Disordered" evidence="3">
    <location>
        <begin position="688"/>
        <end position="730"/>
    </location>
</feature>
<dbReference type="GO" id="GO:0005942">
    <property type="term" value="C:phosphatidylinositol 3-kinase complex"/>
    <property type="evidence" value="ECO:0007669"/>
    <property type="project" value="TreeGrafter"/>
</dbReference>
<evidence type="ECO:0000259" key="4">
    <source>
        <dbReference type="PROSITE" id="PS50001"/>
    </source>
</evidence>
<dbReference type="SUPFAM" id="SSF50729">
    <property type="entry name" value="PH domain-like"/>
    <property type="match status" value="1"/>
</dbReference>
<reference evidence="6" key="1">
    <citation type="submission" date="2021-01" db="UniProtKB">
        <authorList>
            <consortium name="EnsemblMetazoa"/>
        </authorList>
    </citation>
    <scope>IDENTIFICATION</scope>
</reference>
<feature type="domain" description="SH2" evidence="4">
    <location>
        <begin position="350"/>
        <end position="429"/>
    </location>
</feature>
<dbReference type="EnsemblMetazoa" id="CLYHEMT020556.1">
    <property type="protein sequence ID" value="CLYHEMP020556.1"/>
    <property type="gene ID" value="CLYHEMG020556"/>
</dbReference>
<dbReference type="AlphaFoldDB" id="A0A7M5XBP4"/>
<feature type="region of interest" description="Disordered" evidence="3">
    <location>
        <begin position="233"/>
        <end position="259"/>
    </location>
</feature>
<evidence type="ECO:0000313" key="6">
    <source>
        <dbReference type="EnsemblMetazoa" id="CLYHEMP020556.1"/>
    </source>
</evidence>
<dbReference type="InterPro" id="IPR011993">
    <property type="entry name" value="PH-like_dom_sf"/>
</dbReference>
<evidence type="ECO:0000256" key="3">
    <source>
        <dbReference type="SAM" id="MobiDB-lite"/>
    </source>
</evidence>
<organism evidence="6 7">
    <name type="scientific">Clytia hemisphaerica</name>
    <dbReference type="NCBI Taxonomy" id="252671"/>
    <lineage>
        <taxon>Eukaryota</taxon>
        <taxon>Metazoa</taxon>
        <taxon>Cnidaria</taxon>
        <taxon>Hydrozoa</taxon>
        <taxon>Hydroidolina</taxon>
        <taxon>Leptothecata</taxon>
        <taxon>Obeliida</taxon>
        <taxon>Clytiidae</taxon>
        <taxon>Clytia</taxon>
    </lineage>
</organism>
<sequence length="925" mass="103699">MRVIQQSQQQIVDLNTFNPLCKVQQSLDGQLYVKMMLHQNTTQYQQPTGHMQEQVNDHPTLKKYIDGWLEFKEKKKVKGSKYEKYWFVLKGQLLGGGQLTSAFLFCFKDNMTHEKSKFIGSTQIDIIDHSVELHKIEGNEQKPWKCEFSVKVNGKTKLQFRSQDNIERDRWIYALVDLVGQQLPPSELPNLNNGIRPSPRIKLGSSMRKLPRELKDAMVVNDPMVINRIHGRASMPNISTPPNIASSITPPVSPRTSNENDYATRFPTAAQAQQPLYRGTRVAHMSLDSGVMNRSRDIPLQQSPQNITLNGRRIGEVLDSRRATIATPSRVSLLAESRSTFKTSLGNCPFYYGPMSRSEAENELKSQQIGSYLLRDCQSKRGCFTLTFKDKEKIKNHMIEPQAGSNKFQFNGPEFTRMFTSPDEGVIYYMDMKRNRNFNPIPYIKRLPGDGQEEDNSYIESEEINPTTDILKTKKDFRPPMMKSPSLPEQYHPPDLDYSSIAHPYQNSMSARESFLNIGTLTKAASLTQLSVLESQLKNGRRVSAIERPTYERRLTSQSSLDDHYVETDCLPVFSPTKKSLPAEPQMNDDSYILGSELGLDSADPKNNTESPKVPTYANSPASPNGEVNRNKRKTSGYNAPLPPTPEKPEFTLGSVPDTPQEDDNGYIVTDSPAVFSDSPAGYVVMDSGDKDLPPSPETKQYNAPLPPSPLPPHKSMASPTAPMTSQTTTATLDDNGYVETDAPSDTYLEMDELPITAEVEGYLKMDEHNDTEKYVKYVDMNGATDCPDHPQYQHPRKALPLPPAGQDLQQGAPMKRGSMVVPRNPKINIKKKAGSMQVRPTFQKQANLPRQSSVTLIPSAPASKIKESNDLLKQLNLAPIPPTNDQYNKHLNNNNNIGNDGPTPVPPPRQAKPQRLPNQSSIHG</sequence>
<dbReference type="Proteomes" id="UP000594262">
    <property type="component" value="Unplaced"/>
</dbReference>
<dbReference type="PROSITE" id="PS50001">
    <property type="entry name" value="SH2"/>
    <property type="match status" value="1"/>
</dbReference>
<dbReference type="InterPro" id="IPR001849">
    <property type="entry name" value="PH_domain"/>
</dbReference>
<feature type="compositionally biased region" description="Low complexity" evidence="3">
    <location>
        <begin position="718"/>
        <end position="730"/>
    </location>
</feature>
<keyword evidence="7" id="KW-1185">Reference proteome</keyword>
<feature type="region of interest" description="Disordered" evidence="3">
    <location>
        <begin position="596"/>
        <end position="652"/>
    </location>
</feature>
<dbReference type="GO" id="GO:0046854">
    <property type="term" value="P:phosphatidylinositol phosphate biosynthetic process"/>
    <property type="evidence" value="ECO:0007669"/>
    <property type="project" value="TreeGrafter"/>
</dbReference>
<evidence type="ECO:0000259" key="5">
    <source>
        <dbReference type="PROSITE" id="PS50003"/>
    </source>
</evidence>
<dbReference type="PANTHER" id="PTHR10155:SF0">
    <property type="entry name" value="SUPPRESSOR OF CYTOKINE SIGNALING AT 36E, ISOFORM D"/>
    <property type="match status" value="1"/>
</dbReference>
<dbReference type="Pfam" id="PF00017">
    <property type="entry name" value="SH2"/>
    <property type="match status" value="1"/>
</dbReference>
<proteinExistence type="predicted"/>
<evidence type="ECO:0000313" key="7">
    <source>
        <dbReference type="Proteomes" id="UP000594262"/>
    </source>
</evidence>
<dbReference type="CDD" id="cd00821">
    <property type="entry name" value="PH"/>
    <property type="match status" value="1"/>
</dbReference>